<organism evidence="2 3">
    <name type="scientific">Linum trigynum</name>
    <dbReference type="NCBI Taxonomy" id="586398"/>
    <lineage>
        <taxon>Eukaryota</taxon>
        <taxon>Viridiplantae</taxon>
        <taxon>Streptophyta</taxon>
        <taxon>Embryophyta</taxon>
        <taxon>Tracheophyta</taxon>
        <taxon>Spermatophyta</taxon>
        <taxon>Magnoliopsida</taxon>
        <taxon>eudicotyledons</taxon>
        <taxon>Gunneridae</taxon>
        <taxon>Pentapetalae</taxon>
        <taxon>rosids</taxon>
        <taxon>fabids</taxon>
        <taxon>Malpighiales</taxon>
        <taxon>Linaceae</taxon>
        <taxon>Linum</taxon>
    </lineage>
</organism>
<protein>
    <submittedName>
        <fullName evidence="2">Uncharacterized protein</fullName>
    </submittedName>
</protein>
<dbReference type="Proteomes" id="UP001497516">
    <property type="component" value="Chromosome 7"/>
</dbReference>
<reference evidence="2 3" key="1">
    <citation type="submission" date="2024-04" db="EMBL/GenBank/DDBJ databases">
        <authorList>
            <person name="Fracassetti M."/>
        </authorList>
    </citation>
    <scope>NUCLEOTIDE SEQUENCE [LARGE SCALE GENOMIC DNA]</scope>
</reference>
<dbReference type="GO" id="GO:0009507">
    <property type="term" value="C:chloroplast"/>
    <property type="evidence" value="ECO:0007669"/>
    <property type="project" value="TreeGrafter"/>
</dbReference>
<accession>A0AAV2G2E5</accession>
<gene>
    <name evidence="2" type="ORF">LTRI10_LOCUS44605</name>
</gene>
<evidence type="ECO:0000313" key="3">
    <source>
        <dbReference type="Proteomes" id="UP001497516"/>
    </source>
</evidence>
<keyword evidence="3" id="KW-1185">Reference proteome</keyword>
<feature type="region of interest" description="Disordered" evidence="1">
    <location>
        <begin position="115"/>
        <end position="143"/>
    </location>
</feature>
<dbReference type="PANTHER" id="PTHR35483:SF1">
    <property type="entry name" value="GLYCINE-RICH PROTEIN-RELATED"/>
    <property type="match status" value="1"/>
</dbReference>
<proteinExistence type="predicted"/>
<dbReference type="PANTHER" id="PTHR35483">
    <property type="entry name" value="NUCLEUSENVELOPE PROTEIN"/>
    <property type="match status" value="1"/>
</dbReference>
<dbReference type="EMBL" id="OZ034820">
    <property type="protein sequence ID" value="CAL1404781.1"/>
    <property type="molecule type" value="Genomic_DNA"/>
</dbReference>
<name>A0AAV2G2E5_9ROSI</name>
<feature type="compositionally biased region" description="Gly residues" evidence="1">
    <location>
        <begin position="116"/>
        <end position="138"/>
    </location>
</feature>
<evidence type="ECO:0000256" key="1">
    <source>
        <dbReference type="SAM" id="MobiDB-lite"/>
    </source>
</evidence>
<evidence type="ECO:0000313" key="2">
    <source>
        <dbReference type="EMBL" id="CAL1404781.1"/>
    </source>
</evidence>
<dbReference type="AlphaFoldDB" id="A0AAV2G2E5"/>
<sequence>MSFCIQANPCLPNSTQLQLPRVNKSWSSLSPLKFLRPAAKTSTCFSFALGLKVRQLNLAAKYPKKSLVCLLGGKDKSDGENEGSPLKSLENAFGSFQGKSVEDVLKEQMQKQEFYDGGGSGGSSPPRGGGGGGGGASGGSQDDDLPGVLDETLQVVLASVGFVLLYIYIINGEDMTRILKDYLKYVFSGNKSVRLAKVLDQWQSYRQKMAEKTVVDKFWLEREIINTTTWYDNPDKYRRIYRAYVQAANDNDDENDDNDDDDVIYY</sequence>